<evidence type="ECO:0000313" key="1">
    <source>
        <dbReference type="EMBL" id="BCJ30114.1"/>
    </source>
</evidence>
<dbReference type="KEGG" id="aser:Asera_42220"/>
<evidence type="ECO:0000313" key="2">
    <source>
        <dbReference type="Proteomes" id="UP000680750"/>
    </source>
</evidence>
<organism evidence="1 2">
    <name type="scientific">Actinocatenispora sera</name>
    <dbReference type="NCBI Taxonomy" id="390989"/>
    <lineage>
        <taxon>Bacteria</taxon>
        <taxon>Bacillati</taxon>
        <taxon>Actinomycetota</taxon>
        <taxon>Actinomycetes</taxon>
        <taxon>Micromonosporales</taxon>
        <taxon>Micromonosporaceae</taxon>
        <taxon>Actinocatenispora</taxon>
    </lineage>
</organism>
<name>A0A810L3S1_9ACTN</name>
<evidence type="ECO:0008006" key="3">
    <source>
        <dbReference type="Google" id="ProtNLM"/>
    </source>
</evidence>
<keyword evidence="2" id="KW-1185">Reference proteome</keyword>
<protein>
    <recommendedName>
        <fullName evidence="3">Swt1-like HEPN domain-containing protein</fullName>
    </recommendedName>
</protein>
<reference evidence="1" key="1">
    <citation type="submission" date="2020-08" db="EMBL/GenBank/DDBJ databases">
        <title>Whole genome shotgun sequence of Actinocatenispora sera NBRC 101916.</title>
        <authorList>
            <person name="Komaki H."/>
            <person name="Tamura T."/>
        </authorList>
    </citation>
    <scope>NUCLEOTIDE SEQUENCE</scope>
    <source>
        <strain evidence="1">NBRC 101916</strain>
    </source>
</reference>
<dbReference type="Proteomes" id="UP000680750">
    <property type="component" value="Chromosome"/>
</dbReference>
<accession>A0A810L3S1</accession>
<dbReference type="AlphaFoldDB" id="A0A810L3S1"/>
<gene>
    <name evidence="1" type="ORF">Asera_42220</name>
</gene>
<sequence length="264" mass="30281">MPDIGKSINTLEQSLRTLIETVLSRELGPDWVAKCGVSEEKVSRWEERRDEEPKRRPGGEVDRRLLWYSEFHDLYTLINKSWQLGFKECFQDKKRLEVYLDRIGAFRNPDAHSRDLLPFEESLVVGMSGELRQQITLYLSKGAGGLEREHFPRIEYLRDNFGNEGGDALSIETGLTLRAGDTLHFTGRAWDPDGDIPTWEVFVNGRGAVFTSEGSEFEWDFAIGTSHINVRASVLIFLKSPKTYHKHNSFDEATTFYYSILPPS</sequence>
<dbReference type="EMBL" id="AP023354">
    <property type="protein sequence ID" value="BCJ30114.1"/>
    <property type="molecule type" value="Genomic_DNA"/>
</dbReference>
<proteinExistence type="predicted"/>